<dbReference type="Proteomes" id="UP000447434">
    <property type="component" value="Chromosome 14"/>
</dbReference>
<dbReference type="InterPro" id="IPR001594">
    <property type="entry name" value="Palmitoyltrfase_DHHC"/>
</dbReference>
<evidence type="ECO:0000256" key="5">
    <source>
        <dbReference type="ARBA" id="ARBA00022989"/>
    </source>
</evidence>
<evidence type="ECO:0000313" key="10">
    <source>
        <dbReference type="Proteomes" id="UP000447434"/>
    </source>
</evidence>
<evidence type="ECO:0000256" key="4">
    <source>
        <dbReference type="ARBA" id="ARBA00022692"/>
    </source>
</evidence>
<comment type="catalytic activity">
    <reaction evidence="8">
        <text>L-cysteinyl-[protein] + hexadecanoyl-CoA = S-hexadecanoyl-L-cysteinyl-[protein] + CoA</text>
        <dbReference type="Rhea" id="RHEA:36683"/>
        <dbReference type="Rhea" id="RHEA-COMP:10131"/>
        <dbReference type="Rhea" id="RHEA-COMP:11032"/>
        <dbReference type="ChEBI" id="CHEBI:29950"/>
        <dbReference type="ChEBI" id="CHEBI:57287"/>
        <dbReference type="ChEBI" id="CHEBI:57379"/>
        <dbReference type="ChEBI" id="CHEBI:74151"/>
        <dbReference type="EC" id="2.3.1.225"/>
    </reaction>
</comment>
<organism evidence="9 10">
    <name type="scientific">Lupinus albus</name>
    <name type="common">White lupine</name>
    <name type="synonym">Lupinus termis</name>
    <dbReference type="NCBI Taxonomy" id="3870"/>
    <lineage>
        <taxon>Eukaryota</taxon>
        <taxon>Viridiplantae</taxon>
        <taxon>Streptophyta</taxon>
        <taxon>Embryophyta</taxon>
        <taxon>Tracheophyta</taxon>
        <taxon>Spermatophyta</taxon>
        <taxon>Magnoliopsida</taxon>
        <taxon>eudicotyledons</taxon>
        <taxon>Gunneridae</taxon>
        <taxon>Pentapetalae</taxon>
        <taxon>rosids</taxon>
        <taxon>fabids</taxon>
        <taxon>Fabales</taxon>
        <taxon>Fabaceae</taxon>
        <taxon>Papilionoideae</taxon>
        <taxon>50 kb inversion clade</taxon>
        <taxon>genistoids sensu lato</taxon>
        <taxon>core genistoids</taxon>
        <taxon>Genisteae</taxon>
        <taxon>Lupinus</taxon>
    </lineage>
</organism>
<dbReference type="PANTHER" id="PTHR22883:SF456">
    <property type="entry name" value="S-ACYLTRANSFERASE"/>
    <property type="match status" value="1"/>
</dbReference>
<gene>
    <name evidence="9" type="ORF">Lalb_Chr14g0365321</name>
</gene>
<dbReference type="EMBL" id="WOCE01000014">
    <property type="protein sequence ID" value="KAE9599716.1"/>
    <property type="molecule type" value="Genomic_DNA"/>
</dbReference>
<comment type="caution">
    <text evidence="9">The sequence shown here is derived from an EMBL/GenBank/DDBJ whole genome shotgun (WGS) entry which is preliminary data.</text>
</comment>
<name>A0A6A4P1H6_LUPAL</name>
<comment type="subcellular location">
    <subcellularLocation>
        <location evidence="1">Endomembrane system</location>
        <topology evidence="1">Multi-pass membrane protein</topology>
    </subcellularLocation>
</comment>
<keyword evidence="3 8" id="KW-0808">Transferase</keyword>
<accession>A0A6A4P1H6</accession>
<dbReference type="EC" id="2.3.1.225" evidence="8"/>
<evidence type="ECO:0000256" key="1">
    <source>
        <dbReference type="ARBA" id="ARBA00004127"/>
    </source>
</evidence>
<comment type="similarity">
    <text evidence="2 8">Belongs to the DHHC palmitoyltransferase family.</text>
</comment>
<comment type="domain">
    <text evidence="8">The DHHC domain is required for palmitoyltransferase activity.</text>
</comment>
<dbReference type="Pfam" id="PF01529">
    <property type="entry name" value="DHHC"/>
    <property type="match status" value="1"/>
</dbReference>
<dbReference type="InterPro" id="IPR039859">
    <property type="entry name" value="PFA4/ZDH16/20/ERF2-like"/>
</dbReference>
<proteinExistence type="inferred from homology"/>
<feature type="transmembrane region" description="Helical" evidence="8">
    <location>
        <begin position="205"/>
        <end position="228"/>
    </location>
</feature>
<evidence type="ECO:0000256" key="6">
    <source>
        <dbReference type="ARBA" id="ARBA00023136"/>
    </source>
</evidence>
<reference evidence="10" key="1">
    <citation type="journal article" date="2020" name="Nat. Commun.">
        <title>Genome sequence of the cluster root forming white lupin.</title>
        <authorList>
            <person name="Hufnagel B."/>
            <person name="Marques A."/>
            <person name="Soriano A."/>
            <person name="Marques L."/>
            <person name="Divol F."/>
            <person name="Doumas P."/>
            <person name="Sallet E."/>
            <person name="Mancinotti D."/>
            <person name="Carrere S."/>
            <person name="Marande W."/>
            <person name="Arribat S."/>
            <person name="Keller J."/>
            <person name="Huneau C."/>
            <person name="Blein T."/>
            <person name="Aime D."/>
            <person name="Laguerre M."/>
            <person name="Taylor J."/>
            <person name="Schubert V."/>
            <person name="Nelson M."/>
            <person name="Geu-Flores F."/>
            <person name="Crespi M."/>
            <person name="Gallardo-Guerrero K."/>
            <person name="Delaux P.-M."/>
            <person name="Salse J."/>
            <person name="Berges H."/>
            <person name="Guyot R."/>
            <person name="Gouzy J."/>
            <person name="Peret B."/>
        </authorList>
    </citation>
    <scope>NUCLEOTIDE SEQUENCE [LARGE SCALE GENOMIC DNA]</scope>
    <source>
        <strain evidence="10">cv. Amiga</strain>
    </source>
</reference>
<keyword evidence="6 8" id="KW-0472">Membrane</keyword>
<dbReference type="GO" id="GO:0006612">
    <property type="term" value="P:protein targeting to membrane"/>
    <property type="evidence" value="ECO:0007669"/>
    <property type="project" value="TreeGrafter"/>
</dbReference>
<feature type="transmembrane region" description="Helical" evidence="8">
    <location>
        <begin position="88"/>
        <end position="106"/>
    </location>
</feature>
<keyword evidence="4 8" id="KW-0812">Transmembrane</keyword>
<sequence>MSANSSNRNLVSPSSSVVVSMEHSIPRTRRLYQVWKGNNKFLFGGRLVFGQDASSLFLTTLLIGSPAITFCVRMLLKIKEHDPLFNHFVLIGGVVLTILDFIFLFMTSGRDPGIVPRNSHPPESEEALDVNTPSMEWINNRTPNLKLPRVKDVIVNGHTVKVKFCDTCLLYRPPRASHCSICNNCVQKFDHHCPWVGQCIAARNYPFFVLFISSSTLLCIYVFSFSWVNLLRQEGRLWSIMSHDIVSVALIVYCFIAVWFVGGLTVFHLYLISTNQTTYENFRYRYDKKENPYTKGIMTNFKELSCSKIPSPLINFRSLVTEEDDVQDESFTSDLEKGYINSKRKFDMDMGTTYGKDGTRVSNILHDLDYTGIDDHLKKKAGSRETGFDIFINADQDHTYSQWKTKTGENSPLDERKQ</sequence>
<evidence type="ECO:0000256" key="7">
    <source>
        <dbReference type="ARBA" id="ARBA00023315"/>
    </source>
</evidence>
<feature type="transmembrane region" description="Helical" evidence="8">
    <location>
        <begin position="248"/>
        <end position="271"/>
    </location>
</feature>
<dbReference type="GO" id="GO:0019706">
    <property type="term" value="F:protein-cysteine S-palmitoyltransferase activity"/>
    <property type="evidence" value="ECO:0007669"/>
    <property type="project" value="UniProtKB-EC"/>
</dbReference>
<dbReference type="GO" id="GO:0005794">
    <property type="term" value="C:Golgi apparatus"/>
    <property type="evidence" value="ECO:0007669"/>
    <property type="project" value="TreeGrafter"/>
</dbReference>
<evidence type="ECO:0000256" key="3">
    <source>
        <dbReference type="ARBA" id="ARBA00022679"/>
    </source>
</evidence>
<evidence type="ECO:0000256" key="8">
    <source>
        <dbReference type="RuleBase" id="RU079119"/>
    </source>
</evidence>
<protein>
    <recommendedName>
        <fullName evidence="8">S-acyltransferase</fullName>
        <ecNumber evidence="8">2.3.1.225</ecNumber>
    </recommendedName>
    <alternativeName>
        <fullName evidence="8">Palmitoyltransferase</fullName>
    </alternativeName>
</protein>
<feature type="transmembrane region" description="Helical" evidence="8">
    <location>
        <begin position="56"/>
        <end position="76"/>
    </location>
</feature>
<keyword evidence="10" id="KW-1185">Reference proteome</keyword>
<dbReference type="PANTHER" id="PTHR22883">
    <property type="entry name" value="ZINC FINGER DHHC DOMAIN CONTAINING PROTEIN"/>
    <property type="match status" value="1"/>
</dbReference>
<keyword evidence="5 8" id="KW-1133">Transmembrane helix</keyword>
<dbReference type="AlphaFoldDB" id="A0A6A4P1H6"/>
<dbReference type="OrthoDB" id="4096362at2759"/>
<evidence type="ECO:0000313" key="9">
    <source>
        <dbReference type="EMBL" id="KAE9599716.1"/>
    </source>
</evidence>
<keyword evidence="7 8" id="KW-0012">Acyltransferase</keyword>
<evidence type="ECO:0000256" key="2">
    <source>
        <dbReference type="ARBA" id="ARBA00008574"/>
    </source>
</evidence>
<dbReference type="PROSITE" id="PS50216">
    <property type="entry name" value="DHHC"/>
    <property type="match status" value="1"/>
</dbReference>
<dbReference type="GO" id="GO:0005783">
    <property type="term" value="C:endoplasmic reticulum"/>
    <property type="evidence" value="ECO:0007669"/>
    <property type="project" value="TreeGrafter"/>
</dbReference>